<organism evidence="11 12">
    <name type="scientific">Actinomadura rugatobispora</name>
    <dbReference type="NCBI Taxonomy" id="1994"/>
    <lineage>
        <taxon>Bacteria</taxon>
        <taxon>Bacillati</taxon>
        <taxon>Actinomycetota</taxon>
        <taxon>Actinomycetes</taxon>
        <taxon>Streptosporangiales</taxon>
        <taxon>Thermomonosporaceae</taxon>
        <taxon>Actinomadura</taxon>
    </lineage>
</organism>
<dbReference type="InterPro" id="IPR017441">
    <property type="entry name" value="Protein_kinase_ATP_BS"/>
</dbReference>
<evidence type="ECO:0000256" key="7">
    <source>
        <dbReference type="PROSITE-ProRule" id="PRU10141"/>
    </source>
</evidence>
<evidence type="ECO:0000313" key="12">
    <source>
        <dbReference type="Proteomes" id="UP001596074"/>
    </source>
</evidence>
<keyword evidence="9" id="KW-1133">Transmembrane helix</keyword>
<feature type="compositionally biased region" description="Low complexity" evidence="8">
    <location>
        <begin position="492"/>
        <end position="505"/>
    </location>
</feature>
<dbReference type="CDD" id="cd14014">
    <property type="entry name" value="STKc_PknB_like"/>
    <property type="match status" value="1"/>
</dbReference>
<comment type="caution">
    <text evidence="11">The sequence shown here is derived from an EMBL/GenBank/DDBJ whole genome shotgun (WGS) entry which is preliminary data.</text>
</comment>
<feature type="compositionally biased region" description="Pro residues" evidence="8">
    <location>
        <begin position="423"/>
        <end position="435"/>
    </location>
</feature>
<dbReference type="EMBL" id="JBHSON010000001">
    <property type="protein sequence ID" value="MFC5744174.1"/>
    <property type="molecule type" value="Genomic_DNA"/>
</dbReference>
<keyword evidence="5 11" id="KW-0418">Kinase</keyword>
<dbReference type="InterPro" id="IPR000719">
    <property type="entry name" value="Prot_kinase_dom"/>
</dbReference>
<dbReference type="Gene3D" id="3.30.200.20">
    <property type="entry name" value="Phosphorylase Kinase, domain 1"/>
    <property type="match status" value="1"/>
</dbReference>
<evidence type="ECO:0000313" key="11">
    <source>
        <dbReference type="EMBL" id="MFC5744174.1"/>
    </source>
</evidence>
<keyword evidence="2" id="KW-0723">Serine/threonine-protein kinase</keyword>
<keyword evidence="12" id="KW-1185">Reference proteome</keyword>
<dbReference type="Proteomes" id="UP001596074">
    <property type="component" value="Unassembled WGS sequence"/>
</dbReference>
<feature type="transmembrane region" description="Helical" evidence="9">
    <location>
        <begin position="461"/>
        <end position="482"/>
    </location>
</feature>
<dbReference type="GO" id="GO:0004674">
    <property type="term" value="F:protein serine/threonine kinase activity"/>
    <property type="evidence" value="ECO:0007669"/>
    <property type="project" value="UniProtKB-EC"/>
</dbReference>
<evidence type="ECO:0000256" key="9">
    <source>
        <dbReference type="SAM" id="Phobius"/>
    </source>
</evidence>
<evidence type="ECO:0000256" key="5">
    <source>
        <dbReference type="ARBA" id="ARBA00022777"/>
    </source>
</evidence>
<dbReference type="EC" id="2.7.11.1" evidence="1"/>
<feature type="compositionally biased region" description="Gly residues" evidence="8">
    <location>
        <begin position="355"/>
        <end position="407"/>
    </location>
</feature>
<evidence type="ECO:0000256" key="3">
    <source>
        <dbReference type="ARBA" id="ARBA00022679"/>
    </source>
</evidence>
<feature type="binding site" evidence="7">
    <location>
        <position position="40"/>
    </location>
    <ligand>
        <name>ATP</name>
        <dbReference type="ChEBI" id="CHEBI:30616"/>
    </ligand>
</feature>
<protein>
    <recommendedName>
        <fullName evidence="1">non-specific serine/threonine protein kinase</fullName>
        <ecNumber evidence="1">2.7.11.1</ecNumber>
    </recommendedName>
</protein>
<sequence>MGEGHVLANRYRLDAVVGRGGMGTVWRAYDVMLDREVAVKEVVLPPGLTPAERDILYQRTFREARASARLNHPGVVTVHDVVEESDRPWIVMELVRARSLQDVLEVGLLEHRRVAEIGLQMLAALRHAHEKGILHRDIKPSNVLITDSGRVVLTDFGIAQVEGDATLTQTGLVMGSPAYIPPERAQGERAVPASDLWALGATLYAALEGHSPYERPDAMASLQAALTEPVPPARNAGPLASVLEGLLAREPARRITAAQAQPMLTHVATMPEPRPPMPPARLSEDTVLDEPPPAFYEQTVVDEPADTVLDSSEFEDVTRVDPGTSSPSSPSSSSPSSSYGQNSAVFRPNTHPSGTAGGSGRGGQEQQGGGQGQQPGPAQGQGQGHQAGGGQGRDAGAGGNAGAGGGSPRDPEVRTLLETDWAIPPPGPQTPPPWEQPAQHRQWQQPAGPSGNRERERRKTVVIVTVAVILVVVAVLAGAFILRTKLNSSAAAPVAPPASALSPPVDDLPPALP</sequence>
<proteinExistence type="predicted"/>
<feature type="compositionally biased region" description="Low complexity" evidence="8">
    <location>
        <begin position="325"/>
        <end position="338"/>
    </location>
</feature>
<dbReference type="PANTHER" id="PTHR43289:SF6">
    <property type="entry name" value="SERINE_THREONINE-PROTEIN KINASE NEKL-3"/>
    <property type="match status" value="1"/>
</dbReference>
<dbReference type="PROSITE" id="PS50011">
    <property type="entry name" value="PROTEIN_KINASE_DOM"/>
    <property type="match status" value="1"/>
</dbReference>
<dbReference type="PANTHER" id="PTHR43289">
    <property type="entry name" value="MITOGEN-ACTIVATED PROTEIN KINASE KINASE KINASE 20-RELATED"/>
    <property type="match status" value="1"/>
</dbReference>
<keyword evidence="9" id="KW-0812">Transmembrane</keyword>
<reference evidence="12" key="1">
    <citation type="journal article" date="2019" name="Int. J. Syst. Evol. Microbiol.">
        <title>The Global Catalogue of Microorganisms (GCM) 10K type strain sequencing project: providing services to taxonomists for standard genome sequencing and annotation.</title>
        <authorList>
            <consortium name="The Broad Institute Genomics Platform"/>
            <consortium name="The Broad Institute Genome Sequencing Center for Infectious Disease"/>
            <person name="Wu L."/>
            <person name="Ma J."/>
        </authorList>
    </citation>
    <scope>NUCLEOTIDE SEQUENCE [LARGE SCALE GENOMIC DNA]</scope>
    <source>
        <strain evidence="12">KCTC 42087</strain>
    </source>
</reference>
<keyword evidence="6 7" id="KW-0067">ATP-binding</keyword>
<accession>A0ABW0ZQP0</accession>
<evidence type="ECO:0000256" key="6">
    <source>
        <dbReference type="ARBA" id="ARBA00022840"/>
    </source>
</evidence>
<dbReference type="SUPFAM" id="SSF56112">
    <property type="entry name" value="Protein kinase-like (PK-like)"/>
    <property type="match status" value="1"/>
</dbReference>
<feature type="region of interest" description="Disordered" evidence="8">
    <location>
        <begin position="268"/>
        <end position="457"/>
    </location>
</feature>
<dbReference type="RefSeq" id="WP_378279088.1">
    <property type="nucleotide sequence ID" value="NZ_JBHSON010000001.1"/>
</dbReference>
<dbReference type="InterPro" id="IPR011009">
    <property type="entry name" value="Kinase-like_dom_sf"/>
</dbReference>
<keyword evidence="9" id="KW-0472">Membrane</keyword>
<gene>
    <name evidence="11" type="ORF">ACFPZN_00955</name>
</gene>
<keyword evidence="4 7" id="KW-0547">Nucleotide-binding</keyword>
<dbReference type="Pfam" id="PF00069">
    <property type="entry name" value="Pkinase"/>
    <property type="match status" value="1"/>
</dbReference>
<evidence type="ECO:0000256" key="8">
    <source>
        <dbReference type="SAM" id="MobiDB-lite"/>
    </source>
</evidence>
<feature type="region of interest" description="Disordered" evidence="8">
    <location>
        <begin position="492"/>
        <end position="513"/>
    </location>
</feature>
<feature type="domain" description="Protein kinase" evidence="10">
    <location>
        <begin position="11"/>
        <end position="264"/>
    </location>
</feature>
<evidence type="ECO:0000256" key="4">
    <source>
        <dbReference type="ARBA" id="ARBA00022741"/>
    </source>
</evidence>
<dbReference type="SMART" id="SM00220">
    <property type="entry name" value="S_TKc"/>
    <property type="match status" value="1"/>
</dbReference>
<name>A0ABW0ZQP0_9ACTN</name>
<dbReference type="InterPro" id="IPR008271">
    <property type="entry name" value="Ser/Thr_kinase_AS"/>
</dbReference>
<evidence type="ECO:0000256" key="2">
    <source>
        <dbReference type="ARBA" id="ARBA00022527"/>
    </source>
</evidence>
<evidence type="ECO:0000256" key="1">
    <source>
        <dbReference type="ARBA" id="ARBA00012513"/>
    </source>
</evidence>
<dbReference type="PROSITE" id="PS00107">
    <property type="entry name" value="PROTEIN_KINASE_ATP"/>
    <property type="match status" value="1"/>
</dbReference>
<dbReference type="PROSITE" id="PS00108">
    <property type="entry name" value="PROTEIN_KINASE_ST"/>
    <property type="match status" value="1"/>
</dbReference>
<evidence type="ECO:0000259" key="10">
    <source>
        <dbReference type="PROSITE" id="PS50011"/>
    </source>
</evidence>
<dbReference type="Gene3D" id="1.10.510.10">
    <property type="entry name" value="Transferase(Phosphotransferase) domain 1"/>
    <property type="match status" value="1"/>
</dbReference>
<keyword evidence="3 11" id="KW-0808">Transferase</keyword>